<sequence>MPLAARIPLDTLLRFATLLLALVCALLLARLTWIVLEPSIMLPAYEPPTAASASAGERNRRSAGFAELARLSVFGQAAQSAGVVTIDAPDTSLNWVLKGVFADPDPARSAAILTTQGQSERLYRVGADLPGNVRLDQVLGDRVLLARDGVLETLRLQKRSEQRSGSRAGSSSAAPERMVDIPSEDMGGMPRIDREAWTSDPQRFLEVVSANPVMVDGEVYGLEVNPARNEREFTAAGLEPGDVIISVEGTPVAEINDYRDILQELGSSSSVALYLERNGEPLSLTISLD</sequence>
<feature type="transmembrane region" description="Helical" evidence="11">
    <location>
        <begin position="12"/>
        <end position="36"/>
    </location>
</feature>
<dbReference type="AlphaFoldDB" id="A0A1H2GBW8"/>
<evidence type="ECO:0000256" key="10">
    <source>
        <dbReference type="SAM" id="MobiDB-lite"/>
    </source>
</evidence>
<dbReference type="Gene3D" id="2.30.30.830">
    <property type="match status" value="1"/>
</dbReference>
<evidence type="ECO:0000256" key="11">
    <source>
        <dbReference type="SAM" id="Phobius"/>
    </source>
</evidence>
<keyword evidence="8 11" id="KW-1133">Transmembrane helix</keyword>
<dbReference type="InterPro" id="IPR036034">
    <property type="entry name" value="PDZ_sf"/>
</dbReference>
<keyword evidence="9 11" id="KW-0472">Membrane</keyword>
<dbReference type="InterPro" id="IPR001639">
    <property type="entry name" value="T2SS_protein-GspC"/>
</dbReference>
<evidence type="ECO:0000313" key="15">
    <source>
        <dbReference type="Proteomes" id="UP000243924"/>
    </source>
</evidence>
<evidence type="ECO:0000256" key="5">
    <source>
        <dbReference type="ARBA" id="ARBA00022519"/>
    </source>
</evidence>
<evidence type="ECO:0000256" key="3">
    <source>
        <dbReference type="ARBA" id="ARBA00022448"/>
    </source>
</evidence>
<evidence type="ECO:0000256" key="1">
    <source>
        <dbReference type="ARBA" id="ARBA00004533"/>
    </source>
</evidence>
<comment type="similarity">
    <text evidence="2">Belongs to the GSP C family.</text>
</comment>
<evidence type="ECO:0000313" key="14">
    <source>
        <dbReference type="EMBL" id="SDU17050.1"/>
    </source>
</evidence>
<evidence type="ECO:0000256" key="4">
    <source>
        <dbReference type="ARBA" id="ARBA00022475"/>
    </source>
</evidence>
<dbReference type="EMBL" id="LT629787">
    <property type="protein sequence ID" value="SDU17050.1"/>
    <property type="molecule type" value="Genomic_DNA"/>
</dbReference>
<dbReference type="GO" id="GO:0015627">
    <property type="term" value="C:type II protein secretion system complex"/>
    <property type="evidence" value="ECO:0007669"/>
    <property type="project" value="InterPro"/>
</dbReference>
<keyword evidence="7" id="KW-0653">Protein transport</keyword>
<evidence type="ECO:0000256" key="9">
    <source>
        <dbReference type="ARBA" id="ARBA00023136"/>
    </source>
</evidence>
<dbReference type="RefSeq" id="WP_092386823.1">
    <property type="nucleotide sequence ID" value="NZ_LT629787.1"/>
</dbReference>
<accession>A0A1H2GBW8</accession>
<keyword evidence="3" id="KW-0813">Transport</keyword>
<dbReference type="NCBIfam" id="TIGR01713">
    <property type="entry name" value="typeII_sec_gspC"/>
    <property type="match status" value="1"/>
</dbReference>
<dbReference type="Pfam" id="PF17820">
    <property type="entry name" value="PDZ_6"/>
    <property type="match status" value="1"/>
</dbReference>
<feature type="compositionally biased region" description="Low complexity" evidence="10">
    <location>
        <begin position="165"/>
        <end position="174"/>
    </location>
</feature>
<dbReference type="InterPro" id="IPR024961">
    <property type="entry name" value="T2SS_GspC_N"/>
</dbReference>
<keyword evidence="5" id="KW-0997">Cell inner membrane</keyword>
<dbReference type="GO" id="GO:0015628">
    <property type="term" value="P:protein secretion by the type II secretion system"/>
    <property type="evidence" value="ECO:0007669"/>
    <property type="project" value="InterPro"/>
</dbReference>
<evidence type="ECO:0000256" key="6">
    <source>
        <dbReference type="ARBA" id="ARBA00022692"/>
    </source>
</evidence>
<evidence type="ECO:0000259" key="13">
    <source>
        <dbReference type="Pfam" id="PF17820"/>
    </source>
</evidence>
<keyword evidence="6 11" id="KW-0812">Transmembrane</keyword>
<dbReference type="InterPro" id="IPR041489">
    <property type="entry name" value="PDZ_6"/>
</dbReference>
<gene>
    <name evidence="14" type="ORF">SAMN05216210_2189</name>
</gene>
<proteinExistence type="inferred from homology"/>
<dbReference type="Gene3D" id="2.30.42.10">
    <property type="match status" value="1"/>
</dbReference>
<evidence type="ECO:0000256" key="7">
    <source>
        <dbReference type="ARBA" id="ARBA00022927"/>
    </source>
</evidence>
<dbReference type="OrthoDB" id="1491375at2"/>
<keyword evidence="4" id="KW-1003">Cell membrane</keyword>
<evidence type="ECO:0000259" key="12">
    <source>
        <dbReference type="Pfam" id="PF11356"/>
    </source>
</evidence>
<keyword evidence="15" id="KW-1185">Reference proteome</keyword>
<feature type="domain" description="PDZ" evidence="13">
    <location>
        <begin position="236"/>
        <end position="266"/>
    </location>
</feature>
<dbReference type="Proteomes" id="UP000243924">
    <property type="component" value="Chromosome I"/>
</dbReference>
<protein>
    <submittedName>
        <fullName evidence="14">Type II secretion system protein C (GspC)</fullName>
    </submittedName>
</protein>
<evidence type="ECO:0000256" key="2">
    <source>
        <dbReference type="ARBA" id="ARBA00007986"/>
    </source>
</evidence>
<organism evidence="14 15">
    <name type="scientific">Halopseudomonas salegens</name>
    <dbReference type="NCBI Taxonomy" id="1434072"/>
    <lineage>
        <taxon>Bacteria</taxon>
        <taxon>Pseudomonadati</taxon>
        <taxon>Pseudomonadota</taxon>
        <taxon>Gammaproteobacteria</taxon>
        <taxon>Pseudomonadales</taxon>
        <taxon>Pseudomonadaceae</taxon>
        <taxon>Halopseudomonas</taxon>
    </lineage>
</organism>
<comment type="subcellular location">
    <subcellularLocation>
        <location evidence="1">Cell inner membrane</location>
    </subcellularLocation>
</comment>
<evidence type="ECO:0000256" key="8">
    <source>
        <dbReference type="ARBA" id="ARBA00022989"/>
    </source>
</evidence>
<dbReference type="Pfam" id="PF11356">
    <property type="entry name" value="T2SSC"/>
    <property type="match status" value="1"/>
</dbReference>
<feature type="domain" description="Type II secretion system protein GspC N-terminal" evidence="12">
    <location>
        <begin position="18"/>
        <end position="156"/>
    </location>
</feature>
<dbReference type="STRING" id="1434072.SAMN05216210_2189"/>
<dbReference type="SUPFAM" id="SSF50156">
    <property type="entry name" value="PDZ domain-like"/>
    <property type="match status" value="1"/>
</dbReference>
<name>A0A1H2GBW8_9GAMM</name>
<reference evidence="15" key="1">
    <citation type="submission" date="2016-10" db="EMBL/GenBank/DDBJ databases">
        <authorList>
            <person name="Varghese N."/>
            <person name="Submissions S."/>
        </authorList>
    </citation>
    <scope>NUCLEOTIDE SEQUENCE [LARGE SCALE GENOMIC DNA]</scope>
    <source>
        <strain evidence="15">CECT 8338</strain>
    </source>
</reference>
<feature type="region of interest" description="Disordered" evidence="10">
    <location>
        <begin position="157"/>
        <end position="188"/>
    </location>
</feature>
<dbReference type="GO" id="GO:0005886">
    <property type="term" value="C:plasma membrane"/>
    <property type="evidence" value="ECO:0007669"/>
    <property type="project" value="UniProtKB-SubCell"/>
</dbReference>